<dbReference type="PANTHER" id="PTHR43096">
    <property type="entry name" value="DNAJ HOMOLOG 1, MITOCHONDRIAL-RELATED"/>
    <property type="match status" value="1"/>
</dbReference>
<keyword evidence="1" id="KW-0143">Chaperone</keyword>
<dbReference type="CDD" id="cd06257">
    <property type="entry name" value="DnaJ"/>
    <property type="match status" value="1"/>
</dbReference>
<dbReference type="GO" id="GO:0005737">
    <property type="term" value="C:cytoplasm"/>
    <property type="evidence" value="ECO:0007669"/>
    <property type="project" value="TreeGrafter"/>
</dbReference>
<dbReference type="GO" id="GO:0051082">
    <property type="term" value="F:unfolded protein binding"/>
    <property type="evidence" value="ECO:0007669"/>
    <property type="project" value="InterPro"/>
</dbReference>
<accession>A0A5C4RUX0</accession>
<dbReference type="GO" id="GO:0042026">
    <property type="term" value="P:protein refolding"/>
    <property type="evidence" value="ECO:0007669"/>
    <property type="project" value="TreeGrafter"/>
</dbReference>
<dbReference type="PANTHER" id="PTHR43096:SF52">
    <property type="entry name" value="DNAJ HOMOLOG 1, MITOCHONDRIAL-RELATED"/>
    <property type="match status" value="1"/>
</dbReference>
<dbReference type="PROSITE" id="PS00636">
    <property type="entry name" value="DNAJ_1"/>
    <property type="match status" value="1"/>
</dbReference>
<dbReference type="Gene3D" id="1.10.287.110">
    <property type="entry name" value="DnaJ domain"/>
    <property type="match status" value="1"/>
</dbReference>
<dbReference type="OrthoDB" id="9779889at2"/>
<dbReference type="InterPro" id="IPR008971">
    <property type="entry name" value="HSP40/DnaJ_pept-bd"/>
</dbReference>
<reference evidence="3 4" key="1">
    <citation type="submission" date="2019-03" db="EMBL/GenBank/DDBJ databases">
        <title>Arenimonas daejeonensis sp. nov., isolated from compost.</title>
        <authorList>
            <person name="Jeon C.O."/>
        </authorList>
    </citation>
    <scope>NUCLEOTIDE SEQUENCE [LARGE SCALE GENOMIC DNA]</scope>
    <source>
        <strain evidence="3 4">R29</strain>
    </source>
</reference>
<dbReference type="CDD" id="cd10747">
    <property type="entry name" value="DnaJ_C"/>
    <property type="match status" value="1"/>
</dbReference>
<evidence type="ECO:0000313" key="4">
    <source>
        <dbReference type="Proteomes" id="UP000305760"/>
    </source>
</evidence>
<sequence length="295" mass="32303">MQFKDYYEILGVEPTAGEAEIKTAYRRLARKFHPDVSKEKGAEERFKAVNEAYEVLRDKDKRAEYDQLRAHGYRPGEEFRPPPGFHPGGFGGNGFRFEQDFGSGGGFSDFFESLFGGGRTGRAQPPQGDVRAKLAITLEQAYTGGKQRINVDGRTLEVNVPAGIAPGQVIRLAGQGRRGGGPASDLLLEIDYRPHGEFEVDGRNVLYTLPLAPWQAALGATVSVPTLGGAVELRVPADSDTGRKLRLRGRGLPGKPAAGDQIVEIEVRAPRADTEAQKELYRQMSDAFDFDPRKA</sequence>
<keyword evidence="4" id="KW-1185">Reference proteome</keyword>
<dbReference type="InterPro" id="IPR036869">
    <property type="entry name" value="J_dom_sf"/>
</dbReference>
<gene>
    <name evidence="3" type="ORF">E1B00_01325</name>
</gene>
<dbReference type="EMBL" id="SMDR01000001">
    <property type="protein sequence ID" value="TNJ34457.1"/>
    <property type="molecule type" value="Genomic_DNA"/>
</dbReference>
<dbReference type="PROSITE" id="PS50076">
    <property type="entry name" value="DNAJ_2"/>
    <property type="match status" value="1"/>
</dbReference>
<protein>
    <submittedName>
        <fullName evidence="3">J domain-containing protein</fullName>
    </submittedName>
</protein>
<dbReference type="RefSeq" id="WP_139444866.1">
    <property type="nucleotide sequence ID" value="NZ_SMDR01000001.1"/>
</dbReference>
<dbReference type="InterPro" id="IPR001623">
    <property type="entry name" value="DnaJ_domain"/>
</dbReference>
<comment type="caution">
    <text evidence="3">The sequence shown here is derived from an EMBL/GenBank/DDBJ whole genome shotgun (WGS) entry which is preliminary data.</text>
</comment>
<proteinExistence type="predicted"/>
<name>A0A5C4RUX0_9GAMM</name>
<dbReference type="SUPFAM" id="SSF49493">
    <property type="entry name" value="HSP40/DnaJ peptide-binding domain"/>
    <property type="match status" value="2"/>
</dbReference>
<dbReference type="FunFam" id="2.60.260.20:FF:000013">
    <property type="entry name" value="DnaJ subfamily B member 11"/>
    <property type="match status" value="1"/>
</dbReference>
<dbReference type="InterPro" id="IPR018253">
    <property type="entry name" value="DnaJ_domain_CS"/>
</dbReference>
<dbReference type="SMART" id="SM00271">
    <property type="entry name" value="DnaJ"/>
    <property type="match status" value="1"/>
</dbReference>
<dbReference type="Pfam" id="PF00226">
    <property type="entry name" value="DnaJ"/>
    <property type="match status" value="1"/>
</dbReference>
<dbReference type="Pfam" id="PF01556">
    <property type="entry name" value="DnaJ_C"/>
    <property type="match status" value="1"/>
</dbReference>
<dbReference type="AlphaFoldDB" id="A0A5C4RUX0"/>
<evidence type="ECO:0000256" key="1">
    <source>
        <dbReference type="ARBA" id="ARBA00023186"/>
    </source>
</evidence>
<organism evidence="3 4">
    <name type="scientific">Arenimonas terrae</name>
    <dbReference type="NCBI Taxonomy" id="2546226"/>
    <lineage>
        <taxon>Bacteria</taxon>
        <taxon>Pseudomonadati</taxon>
        <taxon>Pseudomonadota</taxon>
        <taxon>Gammaproteobacteria</taxon>
        <taxon>Lysobacterales</taxon>
        <taxon>Lysobacteraceae</taxon>
        <taxon>Arenimonas</taxon>
    </lineage>
</organism>
<dbReference type="Gene3D" id="2.60.260.20">
    <property type="entry name" value="Urease metallochaperone UreE, N-terminal domain"/>
    <property type="match status" value="2"/>
</dbReference>
<dbReference type="PRINTS" id="PR00625">
    <property type="entry name" value="JDOMAIN"/>
</dbReference>
<evidence type="ECO:0000313" key="3">
    <source>
        <dbReference type="EMBL" id="TNJ34457.1"/>
    </source>
</evidence>
<feature type="domain" description="J" evidence="2">
    <location>
        <begin position="5"/>
        <end position="69"/>
    </location>
</feature>
<dbReference type="SUPFAM" id="SSF46565">
    <property type="entry name" value="Chaperone J-domain"/>
    <property type="match status" value="1"/>
</dbReference>
<dbReference type="Proteomes" id="UP000305760">
    <property type="component" value="Unassembled WGS sequence"/>
</dbReference>
<dbReference type="InterPro" id="IPR002939">
    <property type="entry name" value="DnaJ_C"/>
</dbReference>
<evidence type="ECO:0000259" key="2">
    <source>
        <dbReference type="PROSITE" id="PS50076"/>
    </source>
</evidence>